<dbReference type="Pfam" id="PF03364">
    <property type="entry name" value="Polyketide_cyc"/>
    <property type="match status" value="1"/>
</dbReference>
<feature type="domain" description="Coenzyme Q-binding protein COQ10 START" evidence="1">
    <location>
        <begin position="167"/>
        <end position="280"/>
    </location>
</feature>
<reference evidence="2 3" key="1">
    <citation type="submission" date="2020-06" db="EMBL/GenBank/DDBJ databases">
        <title>Nonomuraea sp. SMC257, a novel actinomycete isolated from soil.</title>
        <authorList>
            <person name="Chanama M."/>
        </authorList>
    </citation>
    <scope>NUCLEOTIDE SEQUENCE [LARGE SCALE GENOMIC DNA]</scope>
    <source>
        <strain evidence="2 3">SMC257</strain>
    </source>
</reference>
<accession>A0A7Y6IAF5</accession>
<dbReference type="InterPro" id="IPR019587">
    <property type="entry name" value="Polyketide_cyclase/dehydratase"/>
</dbReference>
<dbReference type="InterPro" id="IPR005031">
    <property type="entry name" value="COQ10_START"/>
</dbReference>
<dbReference type="SUPFAM" id="SSF55961">
    <property type="entry name" value="Bet v1-like"/>
    <property type="match status" value="2"/>
</dbReference>
<dbReference type="Proteomes" id="UP000586042">
    <property type="component" value="Unassembled WGS sequence"/>
</dbReference>
<proteinExistence type="predicted"/>
<organism evidence="2 3">
    <name type="scientific">Nonomuraea montanisoli</name>
    <dbReference type="NCBI Taxonomy" id="2741721"/>
    <lineage>
        <taxon>Bacteria</taxon>
        <taxon>Bacillati</taxon>
        <taxon>Actinomycetota</taxon>
        <taxon>Actinomycetes</taxon>
        <taxon>Streptosporangiales</taxon>
        <taxon>Streptosporangiaceae</taxon>
        <taxon>Nonomuraea</taxon>
    </lineage>
</organism>
<protein>
    <submittedName>
        <fullName evidence="2">SRPBCC family protein</fullName>
    </submittedName>
</protein>
<dbReference type="AlphaFoldDB" id="A0A7Y6IAF5"/>
<gene>
    <name evidence="2" type="ORF">HTZ77_23910</name>
</gene>
<evidence type="ECO:0000259" key="1">
    <source>
        <dbReference type="Pfam" id="PF03364"/>
    </source>
</evidence>
<evidence type="ECO:0000313" key="2">
    <source>
        <dbReference type="EMBL" id="NUW34461.1"/>
    </source>
</evidence>
<comment type="caution">
    <text evidence="2">The sequence shown here is derived from an EMBL/GenBank/DDBJ whole genome shotgun (WGS) entry which is preliminary data.</text>
</comment>
<dbReference type="EMBL" id="JABWGN010000009">
    <property type="protein sequence ID" value="NUW34461.1"/>
    <property type="molecule type" value="Genomic_DNA"/>
</dbReference>
<sequence length="315" mass="34593">MATSPTHETEHQITLSADPRAVYAVLADATAWPAVFPPSVHVERIEENGGEERIRIWATANGKPKTWTSRRELDPERLRIRFRQEVPAHPVAAMGGEWIVEPVDAATTRVRLTHDFSAVDEDGVDFIAKAVDRNSEAELASLRAAVEDAGEVSRLATFEDTVRVDGAAADVYDFLYRADLWPERLPHVARIVVESETPDVQLMEMDTRTADGSTHTTASVRVCFPEHLIVYKQLRTPKLLSVHTGRWTVRPEGDGAAVTSQHTVAIAPEAIAGVLGEGATMADAHAFAREALSRNSMTTLKAAKEYAEGRRSARV</sequence>
<evidence type="ECO:0000313" key="3">
    <source>
        <dbReference type="Proteomes" id="UP000586042"/>
    </source>
</evidence>
<dbReference type="RefSeq" id="WP_175591909.1">
    <property type="nucleotide sequence ID" value="NZ_JABWGN010000009.1"/>
</dbReference>
<dbReference type="InterPro" id="IPR023393">
    <property type="entry name" value="START-like_dom_sf"/>
</dbReference>
<dbReference type="CDD" id="cd08861">
    <property type="entry name" value="OtcD1_ARO-CYC_like"/>
    <property type="match status" value="2"/>
</dbReference>
<keyword evidence="3" id="KW-1185">Reference proteome</keyword>
<dbReference type="Gene3D" id="3.30.530.20">
    <property type="match status" value="2"/>
</dbReference>
<dbReference type="Pfam" id="PF10604">
    <property type="entry name" value="Polyketide_cyc2"/>
    <property type="match status" value="1"/>
</dbReference>
<name>A0A7Y6IAF5_9ACTN</name>